<dbReference type="Gene3D" id="2.40.160.110">
    <property type="match status" value="1"/>
</dbReference>
<comment type="subcellular location">
    <subcellularLocation>
        <location evidence="1">Endosome membrane</location>
        <topology evidence="1">Single-pass type I membrane protein</topology>
    </subcellularLocation>
    <subcellularLocation>
        <location evidence="8">Lysosome membrane</location>
        <topology evidence="8">Single-pass type I membrane protein</topology>
    </subcellularLocation>
</comment>
<keyword evidence="6 8" id="KW-0472">Membrane</keyword>
<dbReference type="PROSITE" id="PS51407">
    <property type="entry name" value="LAMP_3"/>
    <property type="match status" value="1"/>
</dbReference>
<gene>
    <name evidence="12" type="ORF">chiPu_0001603</name>
</gene>
<feature type="transmembrane region" description="Helical" evidence="9">
    <location>
        <begin position="249"/>
        <end position="273"/>
    </location>
</feature>
<keyword evidence="7" id="KW-0325">Glycoprotein</keyword>
<evidence type="ECO:0000256" key="5">
    <source>
        <dbReference type="ARBA" id="ARBA00022989"/>
    </source>
</evidence>
<name>A0A401RYL9_CHIPU</name>
<evidence type="ECO:0000256" key="3">
    <source>
        <dbReference type="ARBA" id="ARBA00022729"/>
    </source>
</evidence>
<evidence type="ECO:0000259" key="11">
    <source>
        <dbReference type="Pfam" id="PF01299"/>
    </source>
</evidence>
<evidence type="ECO:0000313" key="13">
    <source>
        <dbReference type="Proteomes" id="UP000287033"/>
    </source>
</evidence>
<evidence type="ECO:0000256" key="7">
    <source>
        <dbReference type="ARBA" id="ARBA00023180"/>
    </source>
</evidence>
<sequence>MKCLVLIGVLVPLCLCASYAALEEDAALPYMPSTMTSIVKPNTTTPHPTTTTRVTNTTAQTVHVTNTTATNLSTTHVLTTVPPTLTPNFSLPETGQYNVSIKNAICIKATLGIQLFVKEHSEDFYFNIPPAKTVASGKCGNLASWIILKFNSGFVNFTFVNDGKHYYVSEISVALNTMKNLEKNYLGTVKNIKLFKTTLGNSYKCKSKQVVDISANSLWILLVNTQLQAFDITGGKFGKVEECFLDYRIIVPICFGVSLFVLIIIVIVVYLYYRRRRFAGYQRI</sequence>
<dbReference type="GO" id="GO:0072594">
    <property type="term" value="P:establishment of protein localization to organelle"/>
    <property type="evidence" value="ECO:0007669"/>
    <property type="project" value="TreeGrafter"/>
</dbReference>
<dbReference type="Proteomes" id="UP000287033">
    <property type="component" value="Unassembled WGS sequence"/>
</dbReference>
<organism evidence="12 13">
    <name type="scientific">Chiloscyllium punctatum</name>
    <name type="common">Brownbanded bambooshark</name>
    <name type="synonym">Hemiscyllium punctatum</name>
    <dbReference type="NCBI Taxonomy" id="137246"/>
    <lineage>
        <taxon>Eukaryota</taxon>
        <taxon>Metazoa</taxon>
        <taxon>Chordata</taxon>
        <taxon>Craniata</taxon>
        <taxon>Vertebrata</taxon>
        <taxon>Chondrichthyes</taxon>
        <taxon>Elasmobranchii</taxon>
        <taxon>Galeomorphii</taxon>
        <taxon>Galeoidea</taxon>
        <taxon>Orectolobiformes</taxon>
        <taxon>Hemiscylliidae</taxon>
        <taxon>Chiloscyllium</taxon>
    </lineage>
</organism>
<comment type="caution">
    <text evidence="12">The sequence shown here is derived from an EMBL/GenBank/DDBJ whole genome shotgun (WGS) entry which is preliminary data.</text>
</comment>
<evidence type="ECO:0000256" key="6">
    <source>
        <dbReference type="ARBA" id="ARBA00023136"/>
    </source>
</evidence>
<dbReference type="InterPro" id="IPR002000">
    <property type="entry name" value="Lysosome-assoc_membr_glycop"/>
</dbReference>
<proteinExistence type="inferred from homology"/>
<dbReference type="InterPro" id="IPR048528">
    <property type="entry name" value="Lamp2-like_luminal"/>
</dbReference>
<keyword evidence="8" id="KW-0458">Lysosome</keyword>
<dbReference type="GO" id="GO:0031902">
    <property type="term" value="C:late endosome membrane"/>
    <property type="evidence" value="ECO:0007669"/>
    <property type="project" value="TreeGrafter"/>
</dbReference>
<dbReference type="PRINTS" id="PR00336">
    <property type="entry name" value="LYSASSOCTDMP"/>
</dbReference>
<keyword evidence="5 9" id="KW-1133">Transmembrane helix</keyword>
<evidence type="ECO:0000256" key="9">
    <source>
        <dbReference type="SAM" id="Phobius"/>
    </source>
</evidence>
<feature type="chain" id="PRO_5019281378" description="Lysosome-associated membrane glycoprotein 2-like luminal domain-containing protein" evidence="10">
    <location>
        <begin position="17"/>
        <end position="284"/>
    </location>
</feature>
<evidence type="ECO:0000256" key="8">
    <source>
        <dbReference type="PROSITE-ProRule" id="PRU00740"/>
    </source>
</evidence>
<dbReference type="PANTHER" id="PTHR11506:SF30">
    <property type="entry name" value="LYSOSOME-ASSOCIATED MEMBRANE GLYCOPROTEIN 3"/>
    <property type="match status" value="1"/>
</dbReference>
<dbReference type="OrthoDB" id="9428839at2759"/>
<dbReference type="PANTHER" id="PTHR11506">
    <property type="entry name" value="LYSOSOME-ASSOCIATED MEMBRANE GLYCOPROTEIN"/>
    <property type="match status" value="1"/>
</dbReference>
<keyword evidence="2 8" id="KW-0812">Transmembrane</keyword>
<feature type="domain" description="Lysosome-associated membrane glycoprotein 2-like luminal" evidence="11">
    <location>
        <begin position="92"/>
        <end position="232"/>
    </location>
</feature>
<dbReference type="AlphaFoldDB" id="A0A401RYL9"/>
<dbReference type="GO" id="GO:0005765">
    <property type="term" value="C:lysosomal membrane"/>
    <property type="evidence" value="ECO:0007669"/>
    <property type="project" value="UniProtKB-SubCell"/>
</dbReference>
<keyword evidence="13" id="KW-1185">Reference proteome</keyword>
<dbReference type="EMBL" id="BEZZ01000024">
    <property type="protein sequence ID" value="GCC23209.1"/>
    <property type="molecule type" value="Genomic_DNA"/>
</dbReference>
<dbReference type="OMA" id="ISANSLW"/>
<evidence type="ECO:0000256" key="2">
    <source>
        <dbReference type="ARBA" id="ARBA00022692"/>
    </source>
</evidence>
<feature type="signal peptide" evidence="10">
    <location>
        <begin position="1"/>
        <end position="16"/>
    </location>
</feature>
<comment type="caution">
    <text evidence="8">Lacks conserved residue(s) required for the propagation of feature annotation.</text>
</comment>
<accession>A0A401RYL9</accession>
<dbReference type="GO" id="GO:0005886">
    <property type="term" value="C:plasma membrane"/>
    <property type="evidence" value="ECO:0007669"/>
    <property type="project" value="TreeGrafter"/>
</dbReference>
<keyword evidence="3 10" id="KW-0732">Signal</keyword>
<keyword evidence="4" id="KW-0967">Endosome</keyword>
<dbReference type="STRING" id="137246.A0A401RYL9"/>
<reference evidence="12 13" key="1">
    <citation type="journal article" date="2018" name="Nat. Ecol. Evol.">
        <title>Shark genomes provide insights into elasmobranch evolution and the origin of vertebrates.</title>
        <authorList>
            <person name="Hara Y"/>
            <person name="Yamaguchi K"/>
            <person name="Onimaru K"/>
            <person name="Kadota M"/>
            <person name="Koyanagi M"/>
            <person name="Keeley SD"/>
            <person name="Tatsumi K"/>
            <person name="Tanaka K"/>
            <person name="Motone F"/>
            <person name="Kageyama Y"/>
            <person name="Nozu R"/>
            <person name="Adachi N"/>
            <person name="Nishimura O"/>
            <person name="Nakagawa R"/>
            <person name="Tanegashima C"/>
            <person name="Kiyatake I"/>
            <person name="Matsumoto R"/>
            <person name="Murakumo K"/>
            <person name="Nishida K"/>
            <person name="Terakita A"/>
            <person name="Kuratani S"/>
            <person name="Sato K"/>
            <person name="Hyodo S Kuraku.S."/>
        </authorList>
    </citation>
    <scope>NUCLEOTIDE SEQUENCE [LARGE SCALE GENOMIC DNA]</scope>
</reference>
<protein>
    <recommendedName>
        <fullName evidence="11">Lysosome-associated membrane glycoprotein 2-like luminal domain-containing protein</fullName>
    </recommendedName>
</protein>
<dbReference type="Pfam" id="PF01299">
    <property type="entry name" value="Lamp2-like_luminal"/>
    <property type="match status" value="1"/>
</dbReference>
<comment type="similarity">
    <text evidence="8">Belongs to the LAMP family.</text>
</comment>
<evidence type="ECO:0000313" key="12">
    <source>
        <dbReference type="EMBL" id="GCC23209.1"/>
    </source>
</evidence>
<evidence type="ECO:0000256" key="4">
    <source>
        <dbReference type="ARBA" id="ARBA00022753"/>
    </source>
</evidence>
<evidence type="ECO:0000256" key="10">
    <source>
        <dbReference type="SAM" id="SignalP"/>
    </source>
</evidence>
<evidence type="ECO:0000256" key="1">
    <source>
        <dbReference type="ARBA" id="ARBA00004530"/>
    </source>
</evidence>